<dbReference type="KEGG" id="dmm:dnm_009530"/>
<dbReference type="AlphaFoldDB" id="A0A975BFT4"/>
<dbReference type="Proteomes" id="UP000663722">
    <property type="component" value="Chromosome"/>
</dbReference>
<evidence type="ECO:0000313" key="2">
    <source>
        <dbReference type="Proteomes" id="UP000663722"/>
    </source>
</evidence>
<accession>A0A975BFT4</accession>
<sequence length="49" mass="5653">MGCIADYVLYPIRSISVNVSFYHKKNLTSEMLFVKPNTKKQSVLLKICM</sequence>
<reference evidence="1" key="1">
    <citation type="journal article" date="2021" name="Microb. Physiol.">
        <title>Proteogenomic Insights into the Physiology of Marine, Sulfate-Reducing, Filamentous Desulfonema limicola and Desulfonema magnum.</title>
        <authorList>
            <person name="Schnaars V."/>
            <person name="Wohlbrand L."/>
            <person name="Scheve S."/>
            <person name="Hinrichs C."/>
            <person name="Reinhardt R."/>
            <person name="Rabus R."/>
        </authorList>
    </citation>
    <scope>NUCLEOTIDE SEQUENCE</scope>
    <source>
        <strain evidence="1">4be13</strain>
    </source>
</reference>
<organism evidence="1 2">
    <name type="scientific">Desulfonema magnum</name>
    <dbReference type="NCBI Taxonomy" id="45655"/>
    <lineage>
        <taxon>Bacteria</taxon>
        <taxon>Pseudomonadati</taxon>
        <taxon>Thermodesulfobacteriota</taxon>
        <taxon>Desulfobacteria</taxon>
        <taxon>Desulfobacterales</taxon>
        <taxon>Desulfococcaceae</taxon>
        <taxon>Desulfonema</taxon>
    </lineage>
</organism>
<dbReference type="EMBL" id="CP061800">
    <property type="protein sequence ID" value="QTA84949.1"/>
    <property type="molecule type" value="Genomic_DNA"/>
</dbReference>
<gene>
    <name evidence="1" type="ORF">dnm_009530</name>
</gene>
<evidence type="ECO:0000313" key="1">
    <source>
        <dbReference type="EMBL" id="QTA84949.1"/>
    </source>
</evidence>
<proteinExistence type="predicted"/>
<name>A0A975BFT4_9BACT</name>
<protein>
    <submittedName>
        <fullName evidence="1">Uncharacterized protein</fullName>
    </submittedName>
</protein>
<keyword evidence="2" id="KW-1185">Reference proteome</keyword>